<comment type="caution">
    <text evidence="1">The sequence shown here is derived from an EMBL/GenBank/DDBJ whole genome shotgun (WGS) entry which is preliminary data.</text>
</comment>
<sequence length="46" mass="5041">MGRASRFSAVIVWHSPGLAMAVPVITLPGATWPALEHRNDGSRRDR</sequence>
<accession>A0ABV8RM60</accession>
<reference evidence="2" key="1">
    <citation type="journal article" date="2019" name="Int. J. Syst. Evol. Microbiol.">
        <title>The Global Catalogue of Microorganisms (GCM) 10K type strain sequencing project: providing services to taxonomists for standard genome sequencing and annotation.</title>
        <authorList>
            <consortium name="The Broad Institute Genomics Platform"/>
            <consortium name="The Broad Institute Genome Sequencing Center for Infectious Disease"/>
            <person name="Wu L."/>
            <person name="Ma J."/>
        </authorList>
    </citation>
    <scope>NUCLEOTIDE SEQUENCE [LARGE SCALE GENOMIC DNA]</scope>
    <source>
        <strain evidence="2">CGMCC 1.12989</strain>
    </source>
</reference>
<evidence type="ECO:0000313" key="1">
    <source>
        <dbReference type="EMBL" id="MFC4293590.1"/>
    </source>
</evidence>
<keyword evidence="2" id="KW-1185">Reference proteome</keyword>
<name>A0ABV8RM60_9SPHN</name>
<organism evidence="1 2">
    <name type="scientific">Novosphingobium tardum</name>
    <dbReference type="NCBI Taxonomy" id="1538021"/>
    <lineage>
        <taxon>Bacteria</taxon>
        <taxon>Pseudomonadati</taxon>
        <taxon>Pseudomonadota</taxon>
        <taxon>Alphaproteobacteria</taxon>
        <taxon>Sphingomonadales</taxon>
        <taxon>Sphingomonadaceae</taxon>
        <taxon>Novosphingobium</taxon>
    </lineage>
</organism>
<dbReference type="Proteomes" id="UP001595828">
    <property type="component" value="Unassembled WGS sequence"/>
</dbReference>
<protein>
    <submittedName>
        <fullName evidence="1">Uncharacterized protein</fullName>
    </submittedName>
</protein>
<proteinExistence type="predicted"/>
<gene>
    <name evidence="1" type="ORF">ACFO0A_00805</name>
</gene>
<dbReference type="RefSeq" id="WP_379537082.1">
    <property type="nucleotide sequence ID" value="NZ_JBHSDR010000003.1"/>
</dbReference>
<evidence type="ECO:0000313" key="2">
    <source>
        <dbReference type="Proteomes" id="UP001595828"/>
    </source>
</evidence>
<dbReference type="EMBL" id="JBHSDR010000003">
    <property type="protein sequence ID" value="MFC4293590.1"/>
    <property type="molecule type" value="Genomic_DNA"/>
</dbReference>